<dbReference type="EMBL" id="NRJH01000072">
    <property type="protein sequence ID" value="RIY31355.1"/>
    <property type="molecule type" value="Genomic_DNA"/>
</dbReference>
<name>A0A3A1Y1A0_9GAMM</name>
<dbReference type="InterPro" id="IPR023534">
    <property type="entry name" value="Rof/RNase_P-like"/>
</dbReference>
<dbReference type="AlphaFoldDB" id="A0A3A1Y1A0"/>
<proteinExistence type="predicted"/>
<dbReference type="SUPFAM" id="SSF101744">
    <property type="entry name" value="Rof/RNase P subunit-like"/>
    <property type="match status" value="1"/>
</dbReference>
<sequence>MIKQIIQGTLPSFTGYSGPWVIEKMKKFFVKPTQGQVLTVPKANTILAPIYISVPIIRRYR</sequence>
<evidence type="ECO:0000313" key="1">
    <source>
        <dbReference type="EMBL" id="RIY31355.1"/>
    </source>
</evidence>
<keyword evidence="2" id="KW-1185">Reference proteome</keyword>
<reference evidence="1 2" key="1">
    <citation type="submission" date="2017-08" db="EMBL/GenBank/DDBJ databases">
        <title>Reclassification of Bisgaard taxon 37 and 44.</title>
        <authorList>
            <person name="Christensen H."/>
        </authorList>
    </citation>
    <scope>NUCLEOTIDE SEQUENCE [LARGE SCALE GENOMIC DNA]</scope>
    <source>
        <strain evidence="1 2">B96_4</strain>
    </source>
</reference>
<accession>A0A3A1Y1A0</accession>
<protein>
    <submittedName>
        <fullName evidence="1">Uncharacterized protein</fullName>
    </submittedName>
</protein>
<comment type="caution">
    <text evidence="1">The sequence shown here is derived from an EMBL/GenBank/DDBJ whole genome shotgun (WGS) entry which is preliminary data.</text>
</comment>
<dbReference type="Proteomes" id="UP000266258">
    <property type="component" value="Unassembled WGS sequence"/>
</dbReference>
<organism evidence="1 2">
    <name type="scientific">Psittacicella melopsittaci</name>
    <dbReference type="NCBI Taxonomy" id="2028576"/>
    <lineage>
        <taxon>Bacteria</taxon>
        <taxon>Pseudomonadati</taxon>
        <taxon>Pseudomonadota</taxon>
        <taxon>Gammaproteobacteria</taxon>
        <taxon>Pasteurellales</taxon>
        <taxon>Psittacicellaceae</taxon>
        <taxon>Psittacicella</taxon>
    </lineage>
</organism>
<evidence type="ECO:0000313" key="2">
    <source>
        <dbReference type="Proteomes" id="UP000266258"/>
    </source>
</evidence>
<gene>
    <name evidence="1" type="ORF">CJP74_07545</name>
</gene>